<dbReference type="InterPro" id="IPR017853">
    <property type="entry name" value="GH"/>
</dbReference>
<dbReference type="EMBL" id="PYFT01000001">
    <property type="protein sequence ID" value="PSR57285.1"/>
    <property type="molecule type" value="Genomic_DNA"/>
</dbReference>
<evidence type="ECO:0000259" key="1">
    <source>
        <dbReference type="SMART" id="SM00642"/>
    </source>
</evidence>
<dbReference type="CDD" id="cd11349">
    <property type="entry name" value="AmyAc_3"/>
    <property type="match status" value="1"/>
</dbReference>
<keyword evidence="3" id="KW-1185">Reference proteome</keyword>
<dbReference type="SMART" id="SM00642">
    <property type="entry name" value="Aamy"/>
    <property type="match status" value="1"/>
</dbReference>
<dbReference type="PANTHER" id="PTHR10357:SF205">
    <property type="entry name" value="O-GLYCOSYL HYDROLASE FAMILY 13"/>
    <property type="match status" value="1"/>
</dbReference>
<dbReference type="Pfam" id="PF00128">
    <property type="entry name" value="Alpha-amylase"/>
    <property type="match status" value="1"/>
</dbReference>
<dbReference type="PANTHER" id="PTHR10357">
    <property type="entry name" value="ALPHA-AMYLASE FAMILY MEMBER"/>
    <property type="match status" value="1"/>
</dbReference>
<dbReference type="Proteomes" id="UP000240357">
    <property type="component" value="Unassembled WGS sequence"/>
</dbReference>
<dbReference type="OrthoDB" id="9805159at2"/>
<organism evidence="2 3">
    <name type="scientific">Adhaeribacter arboris</name>
    <dbReference type="NCBI Taxonomy" id="2072846"/>
    <lineage>
        <taxon>Bacteria</taxon>
        <taxon>Pseudomonadati</taxon>
        <taxon>Bacteroidota</taxon>
        <taxon>Cytophagia</taxon>
        <taxon>Cytophagales</taxon>
        <taxon>Hymenobacteraceae</taxon>
        <taxon>Adhaeribacter</taxon>
    </lineage>
</organism>
<name>A0A2T2YP49_9BACT</name>
<dbReference type="GO" id="GO:0009313">
    <property type="term" value="P:oligosaccharide catabolic process"/>
    <property type="evidence" value="ECO:0007669"/>
    <property type="project" value="TreeGrafter"/>
</dbReference>
<dbReference type="InterPro" id="IPR006047">
    <property type="entry name" value="GH13_cat_dom"/>
</dbReference>
<evidence type="ECO:0000313" key="2">
    <source>
        <dbReference type="EMBL" id="PSR57285.1"/>
    </source>
</evidence>
<gene>
    <name evidence="2" type="ORF">AHMF7605_12725</name>
</gene>
<proteinExistence type="predicted"/>
<evidence type="ECO:0000313" key="3">
    <source>
        <dbReference type="Proteomes" id="UP000240357"/>
    </source>
</evidence>
<comment type="caution">
    <text evidence="2">The sequence shown here is derived from an EMBL/GenBank/DDBJ whole genome shotgun (WGS) entry which is preliminary data.</text>
</comment>
<dbReference type="AlphaFoldDB" id="A0A2T2YP49"/>
<reference evidence="2 3" key="1">
    <citation type="submission" date="2018-03" db="EMBL/GenBank/DDBJ databases">
        <title>Adhaeribacter sp. HMF7605 Genome sequencing and assembly.</title>
        <authorList>
            <person name="Kang H."/>
            <person name="Kang J."/>
            <person name="Cha I."/>
            <person name="Kim H."/>
            <person name="Joh K."/>
        </authorList>
    </citation>
    <scope>NUCLEOTIDE SEQUENCE [LARGE SCALE GENOMIC DNA]</scope>
    <source>
        <strain evidence="2 3">HMF7605</strain>
    </source>
</reference>
<protein>
    <submittedName>
        <fullName evidence="2">Alpha-amylase</fullName>
    </submittedName>
</protein>
<dbReference type="Gene3D" id="3.20.20.80">
    <property type="entry name" value="Glycosidases"/>
    <property type="match status" value="2"/>
</dbReference>
<feature type="domain" description="Glycosyl hydrolase family 13 catalytic" evidence="1">
    <location>
        <begin position="39"/>
        <end position="471"/>
    </location>
</feature>
<dbReference type="GO" id="GO:0004556">
    <property type="term" value="F:alpha-amylase activity"/>
    <property type="evidence" value="ECO:0007669"/>
    <property type="project" value="TreeGrafter"/>
</dbReference>
<dbReference type="SUPFAM" id="SSF51445">
    <property type="entry name" value="(Trans)glycosidases"/>
    <property type="match status" value="1"/>
</dbReference>
<accession>A0A2T2YP49</accession>
<sequence length="597" mass="67462">MGVALFLAGCTPKVVPEINMNTQHTTEEPIKDNKFIIYQIMVRLFGNQNTTNKHYGSRDENGVGKFNDITDKALSEIKALGASHIWYTGVIEHATMTDNSAYGIKPDDPDIVKGIAGSPYAIKDYYDVDPDLAVNVPNRMTEFEALVRRTHQHQLKVIIDFVPNHVARTYNSDGKPAGVLDFGVNDDKTKAFSPQNDFYYIPNQPFVVPAGTNAGGDAFKSALKDGRFDENPAKATGNDVFSATPSLNDWSETIKLNYGVDYQDNRRTYFDPIPPVWEKMRDILIFWAKKDVDGFRCDMAEMVPVEFWNWVIPAVKKVNPAIIFIAEAYNPQEYSKYFTTGQFDFLYDKVGLYDGLKRLIRDESNGHVKDITYVWSQESRGFSSQMVRFLENHDEERIASAGFAGNPWLAKPAMVISATLSSGPIMIYFGQEVGEPGRGNEGFGGEDNRTTIFDYWGVPEHQKWMNDGQFDGGKLSEDQKKLREFYRKLLTTSAQKEAIRRGKFYELNNLSGFSHKQYGYLRFTDEQRVLAVANFDRNEALKTYIHLPAEVLKILKISGEKGVTFKNLLTDASFFIPDIQAGIPVNVLPADALLLEF</sequence>